<keyword evidence="3 6" id="KW-1133">Transmembrane helix</keyword>
<dbReference type="Proteomes" id="UP000593566">
    <property type="component" value="Unassembled WGS sequence"/>
</dbReference>
<evidence type="ECO:0000313" key="7">
    <source>
        <dbReference type="EMBL" id="KAF6226832.1"/>
    </source>
</evidence>
<evidence type="ECO:0000256" key="2">
    <source>
        <dbReference type="ARBA" id="ARBA00022692"/>
    </source>
</evidence>
<dbReference type="InterPro" id="IPR005178">
    <property type="entry name" value="Ostalpha/TMEM184C"/>
</dbReference>
<name>A0A8H6CNM2_9LECA</name>
<dbReference type="EMBL" id="JACCJB010000005">
    <property type="protein sequence ID" value="KAF6226832.1"/>
    <property type="molecule type" value="Genomic_DNA"/>
</dbReference>
<dbReference type="SMART" id="SM01417">
    <property type="entry name" value="Solute_trans_a"/>
    <property type="match status" value="1"/>
</dbReference>
<comment type="subcellular location">
    <subcellularLocation>
        <location evidence="1">Membrane</location>
        <topology evidence="1">Multi-pass membrane protein</topology>
    </subcellularLocation>
</comment>
<feature type="transmembrane region" description="Helical" evidence="6">
    <location>
        <begin position="153"/>
        <end position="170"/>
    </location>
</feature>
<comment type="caution">
    <text evidence="7">The sequence shown here is derived from an EMBL/GenBank/DDBJ whole genome shotgun (WGS) entry which is preliminary data.</text>
</comment>
<keyword evidence="2 6" id="KW-0812">Transmembrane</keyword>
<evidence type="ECO:0000256" key="6">
    <source>
        <dbReference type="SAM" id="Phobius"/>
    </source>
</evidence>
<reference evidence="7 8" key="1">
    <citation type="journal article" date="2020" name="Genomics">
        <title>Complete, high-quality genomes from long-read metagenomic sequencing of two wolf lichen thalli reveals enigmatic genome architecture.</title>
        <authorList>
            <person name="McKenzie S.K."/>
            <person name="Walston R.F."/>
            <person name="Allen J.L."/>
        </authorList>
    </citation>
    <scope>NUCLEOTIDE SEQUENCE [LARGE SCALE GENOMIC DNA]</scope>
    <source>
        <strain evidence="7">WasteWater1</strain>
    </source>
</reference>
<feature type="transmembrane region" description="Helical" evidence="6">
    <location>
        <begin position="73"/>
        <end position="100"/>
    </location>
</feature>
<dbReference type="GeneID" id="59336670"/>
<evidence type="ECO:0000256" key="3">
    <source>
        <dbReference type="ARBA" id="ARBA00022989"/>
    </source>
</evidence>
<feature type="transmembrane region" description="Helical" evidence="6">
    <location>
        <begin position="37"/>
        <end position="61"/>
    </location>
</feature>
<proteinExistence type="predicted"/>
<dbReference type="AlphaFoldDB" id="A0A8H6CNM2"/>
<evidence type="ECO:0000313" key="8">
    <source>
        <dbReference type="Proteomes" id="UP000593566"/>
    </source>
</evidence>
<feature type="transmembrane region" description="Helical" evidence="6">
    <location>
        <begin position="266"/>
        <end position="290"/>
    </location>
</feature>
<accession>A0A8H6CNM2</accession>
<feature type="transmembrane region" description="Helical" evidence="6">
    <location>
        <begin position="225"/>
        <end position="246"/>
    </location>
</feature>
<evidence type="ECO:0008006" key="9">
    <source>
        <dbReference type="Google" id="ProtNLM"/>
    </source>
</evidence>
<feature type="transmembrane region" description="Helical" evidence="6">
    <location>
        <begin position="106"/>
        <end position="124"/>
    </location>
</feature>
<dbReference type="RefSeq" id="XP_037155141.1">
    <property type="nucleotide sequence ID" value="XM_037299140.1"/>
</dbReference>
<evidence type="ECO:0000256" key="5">
    <source>
        <dbReference type="SAM" id="MobiDB-lite"/>
    </source>
</evidence>
<keyword evidence="4 6" id="KW-0472">Membrane</keyword>
<organism evidence="7 8">
    <name type="scientific">Letharia lupina</name>
    <dbReference type="NCBI Taxonomy" id="560253"/>
    <lineage>
        <taxon>Eukaryota</taxon>
        <taxon>Fungi</taxon>
        <taxon>Dikarya</taxon>
        <taxon>Ascomycota</taxon>
        <taxon>Pezizomycotina</taxon>
        <taxon>Lecanoromycetes</taxon>
        <taxon>OSLEUM clade</taxon>
        <taxon>Lecanoromycetidae</taxon>
        <taxon>Lecanorales</taxon>
        <taxon>Lecanorineae</taxon>
        <taxon>Parmeliaceae</taxon>
        <taxon>Letharia</taxon>
    </lineage>
</organism>
<dbReference type="GO" id="GO:0016020">
    <property type="term" value="C:membrane"/>
    <property type="evidence" value="ECO:0007669"/>
    <property type="project" value="UniProtKB-SubCell"/>
</dbReference>
<keyword evidence="8" id="KW-1185">Reference proteome</keyword>
<evidence type="ECO:0000256" key="4">
    <source>
        <dbReference type="ARBA" id="ARBA00023136"/>
    </source>
</evidence>
<protein>
    <recommendedName>
        <fullName evidence="9">DUF300-domain-containing protein</fullName>
    </recommendedName>
</protein>
<feature type="region of interest" description="Disordered" evidence="5">
    <location>
        <begin position="349"/>
        <end position="405"/>
    </location>
</feature>
<feature type="transmembrane region" description="Helical" evidence="6">
    <location>
        <begin position="190"/>
        <end position="213"/>
    </location>
</feature>
<sequence>MGLFSSSSSSDSTCPSIPTGPQYGADAVVGSLTFHTLTIILCGAFTAATFLFSGVQLFLHATHFSNPGQQTQILRIVALVPTFALVFFLAGFIPSAAIYLQPWADAYEAVALTSYFLLLVVYTVPDPRLREGFFDRLQQPKGGEGSLKWYRRTWCFVFQYLPISFIVAVATDITQATGTYCVNANSVHFAHIWLTIIHTISVLIALPRLLLFYKRLRTELKEHNVVPKLLAIKGIVALSTLQSVIFTILSSTSAVEPSSKLSYDDIYFGIPSILICGEMVFFSLFNFYAYSFRPYTLASSGSGMESQPLKSRAHYHGGFLGIKALLAAMNPTEIASGLVLAVRYLVSSPQPQSHDNVPLRQGVNASAPPPYMPQGRYQGLTNADRAHSPNGVEYGRVDRYSPLPL</sequence>
<dbReference type="Pfam" id="PF03619">
    <property type="entry name" value="Solute_trans_a"/>
    <property type="match status" value="1"/>
</dbReference>
<gene>
    <name evidence="7" type="ORF">HO133_008273</name>
</gene>
<dbReference type="PANTHER" id="PTHR23423">
    <property type="entry name" value="ORGANIC SOLUTE TRANSPORTER-RELATED"/>
    <property type="match status" value="1"/>
</dbReference>
<evidence type="ECO:0000256" key="1">
    <source>
        <dbReference type="ARBA" id="ARBA00004141"/>
    </source>
</evidence>